<reference evidence="13" key="1">
    <citation type="journal article" date="2014" name="Int. J. Syst. Evol. Microbiol.">
        <title>Complete genome sequence of Corynebacterium casei LMG S-19264T (=DSM 44701T), isolated from a smear-ripened cheese.</title>
        <authorList>
            <consortium name="US DOE Joint Genome Institute (JGI-PGF)"/>
            <person name="Walter F."/>
            <person name="Albersmeier A."/>
            <person name="Kalinowski J."/>
            <person name="Ruckert C."/>
        </authorList>
    </citation>
    <scope>NUCLEOTIDE SEQUENCE</scope>
    <source>
        <strain evidence="13">CCM 7897</strain>
    </source>
</reference>
<dbReference type="Gene3D" id="1.10.357.140">
    <property type="entry name" value="UbiA prenyltransferase"/>
    <property type="match status" value="1"/>
</dbReference>
<feature type="transmembrane region" description="Helical" evidence="11">
    <location>
        <begin position="56"/>
        <end position="77"/>
    </location>
</feature>
<evidence type="ECO:0000256" key="7">
    <source>
        <dbReference type="ARBA" id="ARBA00022688"/>
    </source>
</evidence>
<comment type="cofactor">
    <cofactor evidence="1 11">
        <name>Mg(2+)</name>
        <dbReference type="ChEBI" id="CHEBI:18420"/>
    </cofactor>
</comment>
<evidence type="ECO:0000256" key="5">
    <source>
        <dbReference type="ARBA" id="ARBA00022519"/>
    </source>
</evidence>
<proteinExistence type="inferred from homology"/>
<feature type="transmembrane region" description="Helical" evidence="11">
    <location>
        <begin position="178"/>
        <end position="199"/>
    </location>
</feature>
<accession>A0A917BY10</accession>
<organism evidence="13 14">
    <name type="scientific">Azorhizobium oxalatiphilum</name>
    <dbReference type="NCBI Taxonomy" id="980631"/>
    <lineage>
        <taxon>Bacteria</taxon>
        <taxon>Pseudomonadati</taxon>
        <taxon>Pseudomonadota</taxon>
        <taxon>Alphaproteobacteria</taxon>
        <taxon>Hyphomicrobiales</taxon>
        <taxon>Xanthobacteraceae</taxon>
        <taxon>Azorhizobium</taxon>
    </lineage>
</organism>
<gene>
    <name evidence="11 13" type="primary">ubiA</name>
    <name evidence="13" type="ORF">GCM10007301_20550</name>
</gene>
<feature type="transmembrane region" description="Helical" evidence="11">
    <location>
        <begin position="151"/>
        <end position="169"/>
    </location>
</feature>
<dbReference type="PROSITE" id="PS00943">
    <property type="entry name" value="UBIA"/>
    <property type="match status" value="1"/>
</dbReference>
<dbReference type="GO" id="GO:0008412">
    <property type="term" value="F:4-hydroxybenzoate polyprenyltransferase activity"/>
    <property type="evidence" value="ECO:0007669"/>
    <property type="project" value="UniProtKB-UniRule"/>
</dbReference>
<comment type="pathway">
    <text evidence="11">Cofactor biosynthesis; ubiquinone biosynthesis.</text>
</comment>
<dbReference type="InterPro" id="IPR030470">
    <property type="entry name" value="UbiA_prenylTrfase_CS"/>
</dbReference>
<dbReference type="NCBIfam" id="TIGR01474">
    <property type="entry name" value="ubiA_proteo"/>
    <property type="match status" value="1"/>
</dbReference>
<dbReference type="EC" id="2.5.1.39" evidence="11 12"/>
<dbReference type="Pfam" id="PF01040">
    <property type="entry name" value="UbiA"/>
    <property type="match status" value="1"/>
</dbReference>
<evidence type="ECO:0000256" key="6">
    <source>
        <dbReference type="ARBA" id="ARBA00022679"/>
    </source>
</evidence>
<evidence type="ECO:0000256" key="2">
    <source>
        <dbReference type="ARBA" id="ARBA00004141"/>
    </source>
</evidence>
<dbReference type="AlphaFoldDB" id="A0A917BY10"/>
<evidence type="ECO:0000256" key="4">
    <source>
        <dbReference type="ARBA" id="ARBA00022475"/>
    </source>
</evidence>
<comment type="similarity">
    <text evidence="3 11">Belongs to the UbiA prenyltransferase family.</text>
</comment>
<dbReference type="GO" id="GO:0005886">
    <property type="term" value="C:plasma membrane"/>
    <property type="evidence" value="ECO:0007669"/>
    <property type="project" value="UniProtKB-SubCell"/>
</dbReference>
<evidence type="ECO:0000256" key="9">
    <source>
        <dbReference type="ARBA" id="ARBA00022989"/>
    </source>
</evidence>
<keyword evidence="5 11" id="KW-0997">Cell inner membrane</keyword>
<feature type="transmembrane region" description="Helical" evidence="11">
    <location>
        <begin position="309"/>
        <end position="331"/>
    </location>
</feature>
<dbReference type="InterPro" id="IPR000537">
    <property type="entry name" value="UbiA_prenyltransferase"/>
</dbReference>
<comment type="catalytic activity">
    <reaction evidence="11">
        <text>all-trans-octaprenyl diphosphate + 4-hydroxybenzoate = 4-hydroxy-3-(all-trans-octaprenyl)benzoate + diphosphate</text>
        <dbReference type="Rhea" id="RHEA:27782"/>
        <dbReference type="ChEBI" id="CHEBI:1617"/>
        <dbReference type="ChEBI" id="CHEBI:17879"/>
        <dbReference type="ChEBI" id="CHEBI:33019"/>
        <dbReference type="ChEBI" id="CHEBI:57711"/>
        <dbReference type="EC" id="2.5.1.39"/>
    </reaction>
</comment>
<keyword evidence="11" id="KW-0460">Magnesium</keyword>
<dbReference type="InterPro" id="IPR006370">
    <property type="entry name" value="HB_polyprenyltransferase-like"/>
</dbReference>
<dbReference type="PANTHER" id="PTHR11048">
    <property type="entry name" value="PRENYLTRANSFERASES"/>
    <property type="match status" value="1"/>
</dbReference>
<dbReference type="EMBL" id="BMCT01000002">
    <property type="protein sequence ID" value="GGF60690.1"/>
    <property type="molecule type" value="Genomic_DNA"/>
</dbReference>
<evidence type="ECO:0000256" key="8">
    <source>
        <dbReference type="ARBA" id="ARBA00022692"/>
    </source>
</evidence>
<evidence type="ECO:0000256" key="12">
    <source>
        <dbReference type="NCBIfam" id="TIGR01474"/>
    </source>
</evidence>
<dbReference type="FunFam" id="1.20.120.1780:FF:000001">
    <property type="entry name" value="4-hydroxybenzoate octaprenyltransferase"/>
    <property type="match status" value="1"/>
</dbReference>
<keyword evidence="6 11" id="KW-0808">Transferase</keyword>
<comment type="function">
    <text evidence="11">Catalyzes the prenylation of para-hydroxybenzoate (PHB) with an all-trans polyprenyl group. Mediates the second step in the final reaction sequence of ubiquinone-8 (UQ-8) biosynthesis, which is the condensation of the polyisoprenoid side chain with PHB, generating the first membrane-bound Q intermediate 3-octaprenyl-4-hydroxybenzoate.</text>
</comment>
<feature type="transmembrane region" description="Helical" evidence="11">
    <location>
        <begin position="205"/>
        <end position="223"/>
    </location>
</feature>
<keyword evidence="14" id="KW-1185">Reference proteome</keyword>
<keyword evidence="4 11" id="KW-1003">Cell membrane</keyword>
<reference evidence="13" key="2">
    <citation type="submission" date="2020-09" db="EMBL/GenBank/DDBJ databases">
        <authorList>
            <person name="Sun Q."/>
            <person name="Sedlacek I."/>
        </authorList>
    </citation>
    <scope>NUCLEOTIDE SEQUENCE</scope>
    <source>
        <strain evidence="13">CCM 7897</strain>
    </source>
</reference>
<keyword evidence="9 11" id="KW-1133">Transmembrane helix</keyword>
<dbReference type="GO" id="GO:0006744">
    <property type="term" value="P:ubiquinone biosynthetic process"/>
    <property type="evidence" value="ECO:0007669"/>
    <property type="project" value="UniProtKB-UniRule"/>
</dbReference>
<feature type="transmembrane region" description="Helical" evidence="11">
    <location>
        <begin position="244"/>
        <end position="265"/>
    </location>
</feature>
<evidence type="ECO:0000256" key="11">
    <source>
        <dbReference type="HAMAP-Rule" id="MF_01635"/>
    </source>
</evidence>
<name>A0A917BY10_9HYPH</name>
<feature type="transmembrane region" description="Helical" evidence="11">
    <location>
        <begin position="271"/>
        <end position="288"/>
    </location>
</feature>
<evidence type="ECO:0000256" key="3">
    <source>
        <dbReference type="ARBA" id="ARBA00005985"/>
    </source>
</evidence>
<comment type="caution">
    <text evidence="13">The sequence shown here is derived from an EMBL/GenBank/DDBJ whole genome shotgun (WGS) entry which is preliminary data.</text>
</comment>
<dbReference type="InterPro" id="IPR039653">
    <property type="entry name" value="Prenyltransferase"/>
</dbReference>
<sequence length="332" mass="35578">MSGDFREAGEGQALADRPPFVTVADAPAGNWVDRYAPAPIRPYLHLARMDRPIGSWLLLLPCWWSTALAAGAARAPYPDPRLLILFAIGAVAMRGAGCTWNDILDRKIDRMVARTRSRPIASGAISLPAAFAFLALQLLIGLAVLLSLPRFAVITGLASMGVVAIYPLMKRITSVPQAVLGIAFSWGALMGWACVFQSIDDPALLLFAGAVCWVFAYDTIYAHQDREDDAIVGVRSTALLFGQASWLALALCYTATTVFFGLALMGAGAGVIAWIGLGAFAYHLYGQVRRLDIDDGALCLAIFKSNRDAGLILFAGLSLDVITQHLGALWLP</sequence>
<feature type="transmembrane region" description="Helical" evidence="11">
    <location>
        <begin position="125"/>
        <end position="145"/>
    </location>
</feature>
<dbReference type="Gene3D" id="1.20.120.1780">
    <property type="entry name" value="UbiA prenyltransferase"/>
    <property type="match status" value="1"/>
</dbReference>
<dbReference type="CDD" id="cd13959">
    <property type="entry name" value="PT_UbiA_COQ2"/>
    <property type="match status" value="1"/>
</dbReference>
<evidence type="ECO:0000313" key="13">
    <source>
        <dbReference type="EMBL" id="GGF60690.1"/>
    </source>
</evidence>
<dbReference type="Proteomes" id="UP000606044">
    <property type="component" value="Unassembled WGS sequence"/>
</dbReference>
<evidence type="ECO:0000256" key="10">
    <source>
        <dbReference type="ARBA" id="ARBA00023136"/>
    </source>
</evidence>
<evidence type="ECO:0000256" key="1">
    <source>
        <dbReference type="ARBA" id="ARBA00001946"/>
    </source>
</evidence>
<comment type="subcellular location">
    <subcellularLocation>
        <location evidence="11">Cell inner membrane</location>
        <topology evidence="11">Multi-pass membrane protein</topology>
    </subcellularLocation>
    <subcellularLocation>
        <location evidence="2">Membrane</location>
        <topology evidence="2">Multi-pass membrane protein</topology>
    </subcellularLocation>
</comment>
<dbReference type="InterPro" id="IPR044878">
    <property type="entry name" value="UbiA_sf"/>
</dbReference>
<dbReference type="PANTHER" id="PTHR11048:SF28">
    <property type="entry name" value="4-HYDROXYBENZOATE POLYPRENYLTRANSFERASE, MITOCHONDRIAL"/>
    <property type="match status" value="1"/>
</dbReference>
<dbReference type="HAMAP" id="MF_01635">
    <property type="entry name" value="UbiA"/>
    <property type="match status" value="1"/>
</dbReference>
<keyword evidence="10 11" id="KW-0472">Membrane</keyword>
<evidence type="ECO:0000313" key="14">
    <source>
        <dbReference type="Proteomes" id="UP000606044"/>
    </source>
</evidence>
<dbReference type="FunFam" id="1.10.357.140:FF:000003">
    <property type="entry name" value="4-hydroxybenzoate polyprenyltransferase, mitochondrial"/>
    <property type="match status" value="1"/>
</dbReference>
<protein>
    <recommendedName>
        <fullName evidence="11 12">4-hydroxybenzoate octaprenyltransferase</fullName>
        <ecNumber evidence="11 12">2.5.1.39</ecNumber>
    </recommendedName>
    <alternativeName>
        <fullName evidence="11">4-HB polyprenyltransferase</fullName>
    </alternativeName>
</protein>
<feature type="transmembrane region" description="Helical" evidence="11">
    <location>
        <begin position="83"/>
        <end position="104"/>
    </location>
</feature>
<keyword evidence="7 11" id="KW-0831">Ubiquinone biosynthesis</keyword>
<keyword evidence="8 11" id="KW-0812">Transmembrane</keyword>